<feature type="binding site" evidence="10">
    <location>
        <position position="289"/>
    </location>
    <ligand>
        <name>Zn(2+)</name>
        <dbReference type="ChEBI" id="CHEBI:29105"/>
    </ligand>
</feature>
<comment type="caution">
    <text evidence="13">The sequence shown here is derived from an EMBL/GenBank/DDBJ whole genome shotgun (WGS) entry which is preliminary data.</text>
</comment>
<evidence type="ECO:0000256" key="8">
    <source>
        <dbReference type="ARBA" id="ARBA00022884"/>
    </source>
</evidence>
<sequence length="360" mass="38401">MSSTFFLQDSPESEDVLRAYGWDEAFDDAFTAHRSAGLTPGRVARVDRGHATVVTADGWLRVAWSTADEPPCTGDWAAVRPGDQPELVALLPRRTAIARSSASRTSRPQVLAANIDTVVVTATLATDAPAGRIERMLALAWESGAVPVVVLTNADRSRRPAGEVRDEVAALAPGAETLVVSSVTGEGMDVLAAVLTGTIVLLGPSGAGKSTLGNALLGADVLATGEVREGDGKGRHTTVHRELVRLPGGGVLIDTPGLRAVGVHDSEAGVQQVFAEIEELAADCRFSDCAHETEPGCAVLAAINDGSLPQRRLDSYRKLLREAAWAASRHDARLRAERENQWKAIIRHQRATYKFRDKQL</sequence>
<keyword evidence="3 10" id="KW-0479">Metal-binding</keyword>
<comment type="subcellular location">
    <subcellularLocation>
        <location evidence="10">Cytoplasm</location>
    </subcellularLocation>
</comment>
<gene>
    <name evidence="10 13" type="primary">rsgA</name>
    <name evidence="13" type="ORF">DZF91_10155</name>
</gene>
<dbReference type="Proteomes" id="UP000261811">
    <property type="component" value="Unassembled WGS sequence"/>
</dbReference>
<dbReference type="PANTHER" id="PTHR32120">
    <property type="entry name" value="SMALL RIBOSOMAL SUBUNIT BIOGENESIS GTPASE RSGA"/>
    <property type="match status" value="1"/>
</dbReference>
<evidence type="ECO:0000256" key="3">
    <source>
        <dbReference type="ARBA" id="ARBA00022723"/>
    </source>
</evidence>
<accession>A0A372JPK6</accession>
<dbReference type="GO" id="GO:0005525">
    <property type="term" value="F:GTP binding"/>
    <property type="evidence" value="ECO:0007669"/>
    <property type="project" value="UniProtKB-UniRule"/>
</dbReference>
<dbReference type="GO" id="GO:0046872">
    <property type="term" value="F:metal ion binding"/>
    <property type="evidence" value="ECO:0007669"/>
    <property type="project" value="UniProtKB-KW"/>
</dbReference>
<keyword evidence="14" id="KW-1185">Reference proteome</keyword>
<dbReference type="PANTHER" id="PTHR32120:SF10">
    <property type="entry name" value="SMALL RIBOSOMAL SUBUNIT BIOGENESIS GTPASE RSGA"/>
    <property type="match status" value="1"/>
</dbReference>
<dbReference type="InterPro" id="IPR010914">
    <property type="entry name" value="RsgA_GTPase_dom"/>
</dbReference>
<dbReference type="GO" id="GO:0005737">
    <property type="term" value="C:cytoplasm"/>
    <property type="evidence" value="ECO:0007669"/>
    <property type="project" value="UniProtKB-SubCell"/>
</dbReference>
<keyword evidence="1 10" id="KW-0963">Cytoplasm</keyword>
<dbReference type="GO" id="GO:0003924">
    <property type="term" value="F:GTPase activity"/>
    <property type="evidence" value="ECO:0007669"/>
    <property type="project" value="UniProtKB-UniRule"/>
</dbReference>
<keyword evidence="8 10" id="KW-0694">RNA-binding</keyword>
<dbReference type="GO" id="GO:0042274">
    <property type="term" value="P:ribosomal small subunit biogenesis"/>
    <property type="evidence" value="ECO:0007669"/>
    <property type="project" value="UniProtKB-UniRule"/>
</dbReference>
<dbReference type="Gene3D" id="1.10.40.50">
    <property type="entry name" value="Probable gtpase engc, domain 3"/>
    <property type="match status" value="1"/>
</dbReference>
<protein>
    <recommendedName>
        <fullName evidence="10">Small ribosomal subunit biogenesis GTPase RsgA</fullName>
        <ecNumber evidence="10">3.6.1.-</ecNumber>
    </recommendedName>
</protein>
<name>A0A372JPK6_9ACTN</name>
<dbReference type="InterPro" id="IPR030378">
    <property type="entry name" value="G_CP_dom"/>
</dbReference>
<comment type="function">
    <text evidence="10">One of several proteins that assist in the late maturation steps of the functional core of the 30S ribosomal subunit. Helps release RbfA from mature subunits. May play a role in the assembly of ribosomal proteins into the subunit. Circularly permuted GTPase that catalyzes slow GTP hydrolysis, GTPase activity is stimulated by the 30S ribosomal subunit.</text>
</comment>
<evidence type="ECO:0000256" key="5">
    <source>
        <dbReference type="ARBA" id="ARBA00022741"/>
    </source>
</evidence>
<evidence type="ECO:0000256" key="9">
    <source>
        <dbReference type="ARBA" id="ARBA00023134"/>
    </source>
</evidence>
<dbReference type="EC" id="3.6.1.-" evidence="10"/>
<evidence type="ECO:0000259" key="11">
    <source>
        <dbReference type="PROSITE" id="PS50936"/>
    </source>
</evidence>
<organism evidence="13 14">
    <name type="scientific">Actinomadura logoneensis</name>
    <dbReference type="NCBI Taxonomy" id="2293572"/>
    <lineage>
        <taxon>Bacteria</taxon>
        <taxon>Bacillati</taxon>
        <taxon>Actinomycetota</taxon>
        <taxon>Actinomycetes</taxon>
        <taxon>Streptosporangiales</taxon>
        <taxon>Thermomonosporaceae</taxon>
        <taxon>Actinomadura</taxon>
    </lineage>
</organism>
<dbReference type="OrthoDB" id="9809485at2"/>
<dbReference type="CDD" id="cd01854">
    <property type="entry name" value="YjeQ_EngC"/>
    <property type="match status" value="1"/>
</dbReference>
<feature type="binding site" evidence="10">
    <location>
        <position position="297"/>
    </location>
    <ligand>
        <name>Zn(2+)</name>
        <dbReference type="ChEBI" id="CHEBI:29105"/>
    </ligand>
</feature>
<dbReference type="PROSITE" id="PS51721">
    <property type="entry name" value="G_CP"/>
    <property type="match status" value="1"/>
</dbReference>
<feature type="binding site" evidence="10">
    <location>
        <position position="291"/>
    </location>
    <ligand>
        <name>Zn(2+)</name>
        <dbReference type="ChEBI" id="CHEBI:29105"/>
    </ligand>
</feature>
<dbReference type="HAMAP" id="MF_01820">
    <property type="entry name" value="GTPase_RsgA"/>
    <property type="match status" value="1"/>
</dbReference>
<dbReference type="EMBL" id="QURH01000190">
    <property type="protein sequence ID" value="RFU41746.1"/>
    <property type="molecule type" value="Genomic_DNA"/>
</dbReference>
<comment type="subunit">
    <text evidence="10">Monomer. Associates with 30S ribosomal subunit, binds 16S rRNA.</text>
</comment>
<evidence type="ECO:0000259" key="12">
    <source>
        <dbReference type="PROSITE" id="PS51721"/>
    </source>
</evidence>
<feature type="domain" description="CP-type G" evidence="12">
    <location>
        <begin position="103"/>
        <end position="261"/>
    </location>
</feature>
<comment type="caution">
    <text evidence="10">Lacks conserved residue(s) required for the propagation of feature annotation.</text>
</comment>
<keyword evidence="9 10" id="KW-0342">GTP-binding</keyword>
<comment type="similarity">
    <text evidence="10">Belongs to the TRAFAC class YlqF/YawG GTPase family. RsgA subfamily.</text>
</comment>
<dbReference type="PROSITE" id="PS50936">
    <property type="entry name" value="ENGC_GTPASE"/>
    <property type="match status" value="1"/>
</dbReference>
<evidence type="ECO:0000256" key="7">
    <source>
        <dbReference type="ARBA" id="ARBA00022833"/>
    </source>
</evidence>
<feature type="domain" description="EngC GTPase" evidence="11">
    <location>
        <begin position="113"/>
        <end position="259"/>
    </location>
</feature>
<keyword evidence="5 10" id="KW-0547">Nucleotide-binding</keyword>
<evidence type="ECO:0000256" key="1">
    <source>
        <dbReference type="ARBA" id="ARBA00022490"/>
    </source>
</evidence>
<dbReference type="SUPFAM" id="SSF52540">
    <property type="entry name" value="P-loop containing nucleoside triphosphate hydrolases"/>
    <property type="match status" value="1"/>
</dbReference>
<evidence type="ECO:0000256" key="2">
    <source>
        <dbReference type="ARBA" id="ARBA00022517"/>
    </source>
</evidence>
<comment type="cofactor">
    <cofactor evidence="10">
        <name>Zn(2+)</name>
        <dbReference type="ChEBI" id="CHEBI:29105"/>
    </cofactor>
    <text evidence="10">Binds 1 zinc ion per subunit.</text>
</comment>
<evidence type="ECO:0000256" key="6">
    <source>
        <dbReference type="ARBA" id="ARBA00022801"/>
    </source>
</evidence>
<dbReference type="InterPro" id="IPR004881">
    <property type="entry name" value="Ribosome_biogen_GTPase_RsgA"/>
</dbReference>
<dbReference type="InterPro" id="IPR027417">
    <property type="entry name" value="P-loop_NTPase"/>
</dbReference>
<dbReference type="Gene3D" id="3.40.50.300">
    <property type="entry name" value="P-loop containing nucleotide triphosphate hydrolases"/>
    <property type="match status" value="1"/>
</dbReference>
<dbReference type="Pfam" id="PF03193">
    <property type="entry name" value="RsgA_GTPase"/>
    <property type="match status" value="1"/>
</dbReference>
<proteinExistence type="inferred from homology"/>
<dbReference type="AlphaFoldDB" id="A0A372JPK6"/>
<keyword evidence="2 10" id="KW-0690">Ribosome biogenesis</keyword>
<reference evidence="13 14" key="1">
    <citation type="submission" date="2018-08" db="EMBL/GenBank/DDBJ databases">
        <title>Actinomadura jelena sp. nov., a novel Actinomycete isolated from soil in Chad.</title>
        <authorList>
            <person name="Shi L."/>
        </authorList>
    </citation>
    <scope>NUCLEOTIDE SEQUENCE [LARGE SCALE GENOMIC DNA]</scope>
    <source>
        <strain evidence="13 14">NEAU-G17</strain>
    </source>
</reference>
<keyword evidence="4 10" id="KW-0699">rRNA-binding</keyword>
<evidence type="ECO:0000313" key="13">
    <source>
        <dbReference type="EMBL" id="RFU41746.1"/>
    </source>
</evidence>
<evidence type="ECO:0000256" key="10">
    <source>
        <dbReference type="HAMAP-Rule" id="MF_01820"/>
    </source>
</evidence>
<feature type="binding site" evidence="10">
    <location>
        <begin position="203"/>
        <end position="211"/>
    </location>
    <ligand>
        <name>GTP</name>
        <dbReference type="ChEBI" id="CHEBI:37565"/>
    </ligand>
</feature>
<keyword evidence="6 10" id="KW-0378">Hydrolase</keyword>
<feature type="binding site" evidence="10">
    <location>
        <position position="284"/>
    </location>
    <ligand>
        <name>Zn(2+)</name>
        <dbReference type="ChEBI" id="CHEBI:29105"/>
    </ligand>
</feature>
<keyword evidence="7 10" id="KW-0862">Zinc</keyword>
<dbReference type="NCBIfam" id="TIGR00157">
    <property type="entry name" value="ribosome small subunit-dependent GTPase A"/>
    <property type="match status" value="1"/>
</dbReference>
<evidence type="ECO:0000256" key="4">
    <source>
        <dbReference type="ARBA" id="ARBA00022730"/>
    </source>
</evidence>
<evidence type="ECO:0000313" key="14">
    <source>
        <dbReference type="Proteomes" id="UP000261811"/>
    </source>
</evidence>
<dbReference type="GO" id="GO:0019843">
    <property type="term" value="F:rRNA binding"/>
    <property type="evidence" value="ECO:0007669"/>
    <property type="project" value="UniProtKB-KW"/>
</dbReference>
<dbReference type="RefSeq" id="WP_117357222.1">
    <property type="nucleotide sequence ID" value="NZ_QURH01000190.1"/>
</dbReference>